<keyword evidence="1" id="KW-1133">Transmembrane helix</keyword>
<dbReference type="EMBL" id="AP014633">
    <property type="protein sequence ID" value="BAP55267.1"/>
    <property type="molecule type" value="Genomic_DNA"/>
</dbReference>
<dbReference type="InterPro" id="IPR002881">
    <property type="entry name" value="DUF58"/>
</dbReference>
<proteinExistence type="predicted"/>
<dbReference type="Proteomes" id="UP000031623">
    <property type="component" value="Chromosome"/>
</dbReference>
<evidence type="ECO:0000259" key="2">
    <source>
        <dbReference type="Pfam" id="PF01882"/>
    </source>
</evidence>
<name>A0A090AIN0_9GAMM</name>
<evidence type="ECO:0000313" key="3">
    <source>
        <dbReference type="EMBL" id="BAP55267.1"/>
    </source>
</evidence>
<organism evidence="3 4">
    <name type="scientific">Thioploca ingrica</name>
    <dbReference type="NCBI Taxonomy" id="40754"/>
    <lineage>
        <taxon>Bacteria</taxon>
        <taxon>Pseudomonadati</taxon>
        <taxon>Pseudomonadota</taxon>
        <taxon>Gammaproteobacteria</taxon>
        <taxon>Thiotrichales</taxon>
        <taxon>Thiotrichaceae</taxon>
        <taxon>Thioploca</taxon>
    </lineage>
</organism>
<keyword evidence="1" id="KW-0472">Membrane</keyword>
<dbReference type="PANTHER" id="PTHR34351:SF1">
    <property type="entry name" value="SLR1927 PROTEIN"/>
    <property type="match status" value="1"/>
</dbReference>
<dbReference type="KEGG" id="tig:THII_0970"/>
<evidence type="ECO:0000313" key="4">
    <source>
        <dbReference type="Proteomes" id="UP000031623"/>
    </source>
</evidence>
<dbReference type="STRING" id="40754.THII_0970"/>
<keyword evidence="4" id="KW-1185">Reference proteome</keyword>
<keyword evidence="1" id="KW-0812">Transmembrane</keyword>
<dbReference type="PANTHER" id="PTHR34351">
    <property type="entry name" value="SLR1927 PROTEIN-RELATED"/>
    <property type="match status" value="1"/>
</dbReference>
<reference evidence="3 4" key="1">
    <citation type="journal article" date="2014" name="ISME J.">
        <title>Ecophysiology of Thioploca ingrica as revealed by the complete genome sequence supplemented with proteomic evidence.</title>
        <authorList>
            <person name="Kojima H."/>
            <person name="Ogura Y."/>
            <person name="Yamamoto N."/>
            <person name="Togashi T."/>
            <person name="Mori H."/>
            <person name="Watanabe T."/>
            <person name="Nemoto F."/>
            <person name="Kurokawa K."/>
            <person name="Hayashi T."/>
            <person name="Fukui M."/>
        </authorList>
    </citation>
    <scope>NUCLEOTIDE SEQUENCE [LARGE SCALE GENOMIC DNA]</scope>
</reference>
<feature type="domain" description="DUF58" evidence="2">
    <location>
        <begin position="265"/>
        <end position="330"/>
    </location>
</feature>
<dbReference type="Pfam" id="PF01882">
    <property type="entry name" value="DUF58"/>
    <property type="match status" value="1"/>
</dbReference>
<gene>
    <name evidence="3" type="ORF">THII_0970</name>
</gene>
<dbReference type="AlphaFoldDB" id="A0A090AIN0"/>
<accession>A0A090AIN0</accession>
<evidence type="ECO:0000256" key="1">
    <source>
        <dbReference type="SAM" id="Phobius"/>
    </source>
</evidence>
<protein>
    <submittedName>
        <fullName evidence="3">Conserved repeat protein</fullName>
    </submittedName>
</protein>
<dbReference type="HOGENOM" id="CLU_612238_0_0_6"/>
<sequence length="454" mass="51854">MLRRVLFRNFRIVLALDNWIRQRFTKAGQLVLGGLIAAGVFGIDTRQTWAYQLFSLLLALILLAILTSWWGRIRLTAQRELPQFATVGETLHYRIGVQNKTPRWQRGLILRENIQRQQPSFELFLRAKEPGHEQRNWFDNYVGYPRWLWLVNLNKGADSIESSLPPLPPTDSKLSRPSTSQNITITMNLTPLRRGYIQFTGMSFARSDPLGLFNALYTLPLPEKLLVLPKRYPVSPLFLSSSRRYQRGGVQLALSVGEAEEFVGLREYRPGDPLRHIHWKSWAKIGKPVVKEFQDEFFVRHALILDTFTMQVVGELFESAVAVAASFACAPRSQEILLDLMLVGTQAYCFTSGRGLSQTDQLLEILACVEVCTDQPFTQLYSLVMEHTPSLSGSLCVLLNWDTERQRLIQSLKNKGISLLVVIVSETELEIDRQKFPEVQVLLIDQLAEKLINL</sequence>
<dbReference type="OrthoDB" id="9812729at2"/>
<feature type="transmembrane region" description="Helical" evidence="1">
    <location>
        <begin position="49"/>
        <end position="70"/>
    </location>
</feature>